<protein>
    <submittedName>
        <fullName evidence="1">Uncharacterized protein</fullName>
    </submittedName>
</protein>
<comment type="caution">
    <text evidence="1">The sequence shown here is derived from an EMBL/GenBank/DDBJ whole genome shotgun (WGS) entry which is preliminary data.</text>
</comment>
<keyword evidence="2" id="KW-1185">Reference proteome</keyword>
<sequence length="97" mass="10748">MEIGYGLGFANGLKEKEEASGWRMLAARGVWKRVLADGRKQRSQRLRLLGLLTGVIDELQCEKFGKRSRSRAGAGMRDFIISNGIHGTSTDMSTSNF</sequence>
<evidence type="ECO:0000313" key="1">
    <source>
        <dbReference type="EMBL" id="KAI0497848.1"/>
    </source>
</evidence>
<gene>
    <name evidence="1" type="ORF">KFK09_021086</name>
</gene>
<dbReference type="AlphaFoldDB" id="A0A8T3AP82"/>
<accession>A0A8T3AP82</accession>
<organism evidence="1 2">
    <name type="scientific">Dendrobium nobile</name>
    <name type="common">Orchid</name>
    <dbReference type="NCBI Taxonomy" id="94219"/>
    <lineage>
        <taxon>Eukaryota</taxon>
        <taxon>Viridiplantae</taxon>
        <taxon>Streptophyta</taxon>
        <taxon>Embryophyta</taxon>
        <taxon>Tracheophyta</taxon>
        <taxon>Spermatophyta</taxon>
        <taxon>Magnoliopsida</taxon>
        <taxon>Liliopsida</taxon>
        <taxon>Asparagales</taxon>
        <taxon>Orchidaceae</taxon>
        <taxon>Epidendroideae</taxon>
        <taxon>Malaxideae</taxon>
        <taxon>Dendrobiinae</taxon>
        <taxon>Dendrobium</taxon>
    </lineage>
</organism>
<reference evidence="1" key="1">
    <citation type="journal article" date="2022" name="Front. Genet.">
        <title>Chromosome-Scale Assembly of the Dendrobium nobile Genome Provides Insights Into the Molecular Mechanism of the Biosynthesis of the Medicinal Active Ingredient of Dendrobium.</title>
        <authorList>
            <person name="Xu Q."/>
            <person name="Niu S.-C."/>
            <person name="Li K.-L."/>
            <person name="Zheng P.-J."/>
            <person name="Zhang X.-J."/>
            <person name="Jia Y."/>
            <person name="Liu Y."/>
            <person name="Niu Y.-X."/>
            <person name="Yu L.-H."/>
            <person name="Chen D.-F."/>
            <person name="Zhang G.-Q."/>
        </authorList>
    </citation>
    <scope>NUCLEOTIDE SEQUENCE</scope>
    <source>
        <tissue evidence="1">Leaf</tissue>
    </source>
</reference>
<dbReference type="Proteomes" id="UP000829196">
    <property type="component" value="Unassembled WGS sequence"/>
</dbReference>
<name>A0A8T3AP82_DENNO</name>
<dbReference type="EMBL" id="JAGYWB010000015">
    <property type="protein sequence ID" value="KAI0497848.1"/>
    <property type="molecule type" value="Genomic_DNA"/>
</dbReference>
<proteinExistence type="predicted"/>
<evidence type="ECO:0000313" key="2">
    <source>
        <dbReference type="Proteomes" id="UP000829196"/>
    </source>
</evidence>